<feature type="domain" description="Serine aminopeptidase S33" evidence="2">
    <location>
        <begin position="53"/>
        <end position="284"/>
    </location>
</feature>
<evidence type="ECO:0000313" key="3">
    <source>
        <dbReference type="EMBL" id="KNC49749.1"/>
    </source>
</evidence>
<dbReference type="EMBL" id="GL349457">
    <property type="protein sequence ID" value="KNC49749.1"/>
    <property type="molecule type" value="Genomic_DNA"/>
</dbReference>
<feature type="transmembrane region" description="Helical" evidence="1">
    <location>
        <begin position="341"/>
        <end position="361"/>
    </location>
</feature>
<dbReference type="RefSeq" id="XP_013757535.1">
    <property type="nucleotide sequence ID" value="XM_013902081.1"/>
</dbReference>
<organism evidence="3 4">
    <name type="scientific">Thecamonas trahens ATCC 50062</name>
    <dbReference type="NCBI Taxonomy" id="461836"/>
    <lineage>
        <taxon>Eukaryota</taxon>
        <taxon>Apusozoa</taxon>
        <taxon>Apusomonadida</taxon>
        <taxon>Apusomonadidae</taxon>
        <taxon>Thecamonas</taxon>
    </lineage>
</organism>
<proteinExistence type="predicted"/>
<dbReference type="eggNOG" id="KOG1455">
    <property type="taxonomic scope" value="Eukaryota"/>
</dbReference>
<dbReference type="InterPro" id="IPR029058">
    <property type="entry name" value="AB_hydrolase_fold"/>
</dbReference>
<keyword evidence="1" id="KW-1133">Transmembrane helix</keyword>
<dbReference type="STRING" id="461836.A0A0L0DBM9"/>
<dbReference type="OrthoDB" id="2498029at2759"/>
<evidence type="ECO:0000259" key="2">
    <source>
        <dbReference type="Pfam" id="PF12146"/>
    </source>
</evidence>
<dbReference type="GeneID" id="25565293"/>
<sequence>MASGAQGRTMPSYTTSYATINRLEVDVEEYVESHDGLLLLYRRFSPAPSAARVATVVLVHGFGEHSGRFAHVAKALVAGGAVVHALDLRGHGMSGGPRADGQFDWLVEDLRVIHERAYEGLPCFLYGHSMGGLLCIRYLQTYPRLPLAGLIATSPMLRLHSKIPLPAWKKVLLGLAKPLFGEFLVGSNIDPCSLTSRSAEVDKVVNDRLTLPFMTVRFAHEMLSAADAAMDAAPDFAYPMIVLHGEDDVITDPTASVEFASLVPDGAAAAHILAKGKHELHNDDQFGQVLSIIQSWMVERVAATRAGSGRAPRRAPGPSSGTLMAPPTAAGVVAGARSASVAYFSLAMVFVVHLLSFRLAGKTRVGHLAAWTLYALWPFFFWLLLPFHGLLLAATRLVWAPHRAPWTAHDTWKTMTIGPLHLVRVYARETAAM</sequence>
<gene>
    <name evidence="3" type="ORF">AMSG_06022</name>
</gene>
<dbReference type="OMA" id="YHISKPN"/>
<evidence type="ECO:0000256" key="1">
    <source>
        <dbReference type="SAM" id="Phobius"/>
    </source>
</evidence>
<name>A0A0L0DBM9_THETB</name>
<keyword evidence="1" id="KW-0812">Transmembrane</keyword>
<keyword evidence="1" id="KW-0472">Membrane</keyword>
<dbReference type="PANTHER" id="PTHR11614">
    <property type="entry name" value="PHOSPHOLIPASE-RELATED"/>
    <property type="match status" value="1"/>
</dbReference>
<dbReference type="AlphaFoldDB" id="A0A0L0DBM9"/>
<dbReference type="Gene3D" id="3.40.50.1820">
    <property type="entry name" value="alpha/beta hydrolase"/>
    <property type="match status" value="1"/>
</dbReference>
<dbReference type="InterPro" id="IPR022742">
    <property type="entry name" value="Hydrolase_4"/>
</dbReference>
<dbReference type="SUPFAM" id="SSF53474">
    <property type="entry name" value="alpha/beta-Hydrolases"/>
    <property type="match status" value="1"/>
</dbReference>
<accession>A0A0L0DBM9</accession>
<dbReference type="InterPro" id="IPR051044">
    <property type="entry name" value="MAG_DAG_Lipase"/>
</dbReference>
<dbReference type="Proteomes" id="UP000054408">
    <property type="component" value="Unassembled WGS sequence"/>
</dbReference>
<protein>
    <submittedName>
        <fullName evidence="3">Lysophospholipase L2</fullName>
    </submittedName>
</protein>
<keyword evidence="4" id="KW-1185">Reference proteome</keyword>
<evidence type="ECO:0000313" key="4">
    <source>
        <dbReference type="Proteomes" id="UP000054408"/>
    </source>
</evidence>
<reference evidence="3 4" key="1">
    <citation type="submission" date="2010-05" db="EMBL/GenBank/DDBJ databases">
        <title>The Genome Sequence of Thecamonas trahens ATCC 50062.</title>
        <authorList>
            <consortium name="The Broad Institute Genome Sequencing Platform"/>
            <person name="Russ C."/>
            <person name="Cuomo C."/>
            <person name="Shea T."/>
            <person name="Young S.K."/>
            <person name="Zeng Q."/>
            <person name="Koehrsen M."/>
            <person name="Haas B."/>
            <person name="Borodovsky M."/>
            <person name="Guigo R."/>
            <person name="Alvarado L."/>
            <person name="Berlin A."/>
            <person name="Bochicchio J."/>
            <person name="Borenstein D."/>
            <person name="Chapman S."/>
            <person name="Chen Z."/>
            <person name="Freedman E."/>
            <person name="Gellesch M."/>
            <person name="Goldberg J."/>
            <person name="Griggs A."/>
            <person name="Gujja S."/>
            <person name="Heilman E."/>
            <person name="Heiman D."/>
            <person name="Hepburn T."/>
            <person name="Howarth C."/>
            <person name="Jen D."/>
            <person name="Larson L."/>
            <person name="Mehta T."/>
            <person name="Park D."/>
            <person name="Pearson M."/>
            <person name="Roberts A."/>
            <person name="Saif S."/>
            <person name="Shenoy N."/>
            <person name="Sisk P."/>
            <person name="Stolte C."/>
            <person name="Sykes S."/>
            <person name="Thomson T."/>
            <person name="Walk T."/>
            <person name="White J."/>
            <person name="Yandava C."/>
            <person name="Burger G."/>
            <person name="Gray M.W."/>
            <person name="Holland P.W.H."/>
            <person name="King N."/>
            <person name="Lang F.B.F."/>
            <person name="Roger A.J."/>
            <person name="Ruiz-Trillo I."/>
            <person name="Lander E."/>
            <person name="Nusbaum C."/>
        </authorList>
    </citation>
    <scope>NUCLEOTIDE SEQUENCE [LARGE SCALE GENOMIC DNA]</scope>
    <source>
        <strain evidence="3 4">ATCC 50062</strain>
    </source>
</reference>
<dbReference type="Pfam" id="PF12146">
    <property type="entry name" value="Hydrolase_4"/>
    <property type="match status" value="1"/>
</dbReference>
<feature type="transmembrane region" description="Helical" evidence="1">
    <location>
        <begin position="373"/>
        <end position="399"/>
    </location>
</feature>